<organism evidence="1 2">
    <name type="scientific">Rubripirellula reticaptiva</name>
    <dbReference type="NCBI Taxonomy" id="2528013"/>
    <lineage>
        <taxon>Bacteria</taxon>
        <taxon>Pseudomonadati</taxon>
        <taxon>Planctomycetota</taxon>
        <taxon>Planctomycetia</taxon>
        <taxon>Pirellulales</taxon>
        <taxon>Pirellulaceae</taxon>
        <taxon>Rubripirellula</taxon>
    </lineage>
</organism>
<comment type="caution">
    <text evidence="1">The sequence shown here is derived from an EMBL/GenBank/DDBJ whole genome shotgun (WGS) entry which is preliminary data.</text>
</comment>
<protein>
    <submittedName>
        <fullName evidence="1">Uncharacterized protein</fullName>
    </submittedName>
</protein>
<gene>
    <name evidence="1" type="ORF">Poly59_61340</name>
</gene>
<evidence type="ECO:0000313" key="1">
    <source>
        <dbReference type="EMBL" id="TWU44571.1"/>
    </source>
</evidence>
<keyword evidence="2" id="KW-1185">Reference proteome</keyword>
<proteinExistence type="predicted"/>
<accession>A0A5C6E9Z1</accession>
<dbReference type="EMBL" id="SJPX01000007">
    <property type="protein sequence ID" value="TWU44571.1"/>
    <property type="molecule type" value="Genomic_DNA"/>
</dbReference>
<evidence type="ECO:0000313" key="2">
    <source>
        <dbReference type="Proteomes" id="UP000317977"/>
    </source>
</evidence>
<reference evidence="1 2" key="1">
    <citation type="submission" date="2019-02" db="EMBL/GenBank/DDBJ databases">
        <title>Deep-cultivation of Planctomycetes and their phenomic and genomic characterization uncovers novel biology.</title>
        <authorList>
            <person name="Wiegand S."/>
            <person name="Jogler M."/>
            <person name="Boedeker C."/>
            <person name="Pinto D."/>
            <person name="Vollmers J."/>
            <person name="Rivas-Marin E."/>
            <person name="Kohn T."/>
            <person name="Peeters S.H."/>
            <person name="Heuer A."/>
            <person name="Rast P."/>
            <person name="Oberbeckmann S."/>
            <person name="Bunk B."/>
            <person name="Jeske O."/>
            <person name="Meyerdierks A."/>
            <person name="Storesund J.E."/>
            <person name="Kallscheuer N."/>
            <person name="Luecker S."/>
            <person name="Lage O.M."/>
            <person name="Pohl T."/>
            <person name="Merkel B.J."/>
            <person name="Hornburger P."/>
            <person name="Mueller R.-W."/>
            <person name="Bruemmer F."/>
            <person name="Labrenz M."/>
            <person name="Spormann A.M."/>
            <person name="Op Den Camp H."/>
            <person name="Overmann J."/>
            <person name="Amann R."/>
            <person name="Jetten M.S.M."/>
            <person name="Mascher T."/>
            <person name="Medema M.H."/>
            <person name="Devos D.P."/>
            <person name="Kaster A.-K."/>
            <person name="Ovreas L."/>
            <person name="Rohde M."/>
            <person name="Galperin M.Y."/>
            <person name="Jogler C."/>
        </authorList>
    </citation>
    <scope>NUCLEOTIDE SEQUENCE [LARGE SCALE GENOMIC DNA]</scope>
    <source>
        <strain evidence="1 2">Poly59</strain>
    </source>
</reference>
<dbReference type="AlphaFoldDB" id="A0A5C6E9Z1"/>
<name>A0A5C6E9Z1_9BACT</name>
<dbReference type="Proteomes" id="UP000317977">
    <property type="component" value="Unassembled WGS sequence"/>
</dbReference>
<sequence>MDNYLSVPADGHRYPTEIHHAYTTPSRATTPTIYELNAALNTPNEQTDSAQAWRQVLDALACDDLDVISAHYQDRDGKDIGLLWRHSPDANPVPCGTDAIAIRETMWVREDDWISEDIDAIMDRLNNINGLELTIEERRESRYLVVRVKGG</sequence>